<dbReference type="InParanoid" id="A0A1V8TQ05"/>
<keyword evidence="3" id="KW-1185">Reference proteome</keyword>
<evidence type="ECO:0000313" key="2">
    <source>
        <dbReference type="EMBL" id="OQO13460.1"/>
    </source>
</evidence>
<organism evidence="2 3">
    <name type="scientific">Cryoendolithus antarcticus</name>
    <dbReference type="NCBI Taxonomy" id="1507870"/>
    <lineage>
        <taxon>Eukaryota</taxon>
        <taxon>Fungi</taxon>
        <taxon>Dikarya</taxon>
        <taxon>Ascomycota</taxon>
        <taxon>Pezizomycotina</taxon>
        <taxon>Dothideomycetes</taxon>
        <taxon>Dothideomycetidae</taxon>
        <taxon>Cladosporiales</taxon>
        <taxon>Cladosporiaceae</taxon>
        <taxon>Cryoendolithus</taxon>
    </lineage>
</organism>
<dbReference type="Proteomes" id="UP000192596">
    <property type="component" value="Unassembled WGS sequence"/>
</dbReference>
<evidence type="ECO:0000313" key="3">
    <source>
        <dbReference type="Proteomes" id="UP000192596"/>
    </source>
</evidence>
<dbReference type="SUPFAM" id="SSF48403">
    <property type="entry name" value="Ankyrin repeat"/>
    <property type="match status" value="1"/>
</dbReference>
<gene>
    <name evidence="2" type="ORF">B0A48_01688</name>
</gene>
<dbReference type="Gene3D" id="1.25.40.20">
    <property type="entry name" value="Ankyrin repeat-containing domain"/>
    <property type="match status" value="1"/>
</dbReference>
<keyword evidence="1" id="KW-0040">ANK repeat</keyword>
<accession>A0A1V8TQ05</accession>
<dbReference type="OrthoDB" id="3641574at2759"/>
<dbReference type="EMBL" id="NAJO01000003">
    <property type="protein sequence ID" value="OQO13460.1"/>
    <property type="molecule type" value="Genomic_DNA"/>
</dbReference>
<dbReference type="InterPro" id="IPR036770">
    <property type="entry name" value="Ankyrin_rpt-contain_sf"/>
</dbReference>
<comment type="caution">
    <text evidence="2">The sequence shown here is derived from an EMBL/GenBank/DDBJ whole genome shotgun (WGS) entry which is preliminary data.</text>
</comment>
<dbReference type="InterPro" id="IPR002110">
    <property type="entry name" value="Ankyrin_rpt"/>
</dbReference>
<dbReference type="AlphaFoldDB" id="A0A1V8TQ05"/>
<dbReference type="SMART" id="SM00248">
    <property type="entry name" value="ANK"/>
    <property type="match status" value="2"/>
</dbReference>
<reference evidence="3" key="1">
    <citation type="submission" date="2017-03" db="EMBL/GenBank/DDBJ databases">
        <title>Genomes of endolithic fungi from Antarctica.</title>
        <authorList>
            <person name="Coleine C."/>
            <person name="Masonjones S."/>
            <person name="Stajich J.E."/>
        </authorList>
    </citation>
    <scope>NUCLEOTIDE SEQUENCE [LARGE SCALE GENOMIC DNA]</scope>
    <source>
        <strain evidence="3">CCFEE 5527</strain>
    </source>
</reference>
<evidence type="ECO:0000256" key="1">
    <source>
        <dbReference type="PROSITE-ProRule" id="PRU00023"/>
    </source>
</evidence>
<dbReference type="PROSITE" id="PS50088">
    <property type="entry name" value="ANK_REPEAT"/>
    <property type="match status" value="1"/>
</dbReference>
<name>A0A1V8TQ05_9PEZI</name>
<feature type="repeat" description="ANK" evidence="1">
    <location>
        <begin position="29"/>
        <end position="61"/>
    </location>
</feature>
<proteinExistence type="predicted"/>
<sequence length="190" mass="21307">MIDHLVDVHHMDVNFDNETLRDYFHHAPDSGGPLHAAIHHPSLMAVQHLLKRGANANGIKRWQDAYGITGWIDCGVLYNAIVGHYNSPGPMLCALEPLLDAGASIDTAFSYAVEHNRVDAARLCLRRGVDPTAAIKVVDDREARRLAGTPEGEDEAMWELEEDDLLRRPEVMQRREEMKALLAVLRQTQK</sequence>
<protein>
    <submittedName>
        <fullName evidence="2">Uncharacterized protein</fullName>
    </submittedName>
</protein>